<dbReference type="Pfam" id="PF14034">
    <property type="entry name" value="Spore_YtrH"/>
    <property type="match status" value="1"/>
</dbReference>
<keyword evidence="1" id="KW-0472">Membrane</keyword>
<comment type="caution">
    <text evidence="2">The sequence shown here is derived from an EMBL/GenBank/DDBJ whole genome shotgun (WGS) entry which is preliminary data.</text>
</comment>
<evidence type="ECO:0000313" key="2">
    <source>
        <dbReference type="EMBL" id="TCS83589.1"/>
    </source>
</evidence>
<feature type="transmembrane region" description="Helical" evidence="1">
    <location>
        <begin position="83"/>
        <end position="104"/>
    </location>
</feature>
<dbReference type="RefSeq" id="WP_132767542.1">
    <property type="nucleotide sequence ID" value="NZ_SMAB01000004.1"/>
</dbReference>
<dbReference type="EMBL" id="SMAB01000004">
    <property type="protein sequence ID" value="TCS83589.1"/>
    <property type="molecule type" value="Genomic_DNA"/>
</dbReference>
<dbReference type="InterPro" id="IPR025689">
    <property type="entry name" value="Spore_YtrH"/>
</dbReference>
<feature type="transmembrane region" description="Helical" evidence="1">
    <location>
        <begin position="12"/>
        <end position="32"/>
    </location>
</feature>
<evidence type="ECO:0000313" key="3">
    <source>
        <dbReference type="Proteomes" id="UP000295788"/>
    </source>
</evidence>
<dbReference type="Proteomes" id="UP000295788">
    <property type="component" value="Unassembled WGS sequence"/>
</dbReference>
<reference evidence="2 3" key="1">
    <citation type="submission" date="2019-03" db="EMBL/GenBank/DDBJ databases">
        <title>Genomic Encyclopedia of Type Strains, Phase IV (KMG-IV): sequencing the most valuable type-strain genomes for metagenomic binning, comparative biology and taxonomic classification.</title>
        <authorList>
            <person name="Goeker M."/>
        </authorList>
    </citation>
    <scope>NUCLEOTIDE SEQUENCE [LARGE SCALE GENOMIC DNA]</scope>
    <source>
        <strain evidence="2 3">DSM 23802</strain>
    </source>
</reference>
<proteinExistence type="predicted"/>
<gene>
    <name evidence="2" type="ORF">EDD72_104144</name>
</gene>
<keyword evidence="1" id="KW-0812">Transmembrane</keyword>
<sequence>MGTFITNLIMSFLLAFGVVIGGSLFGGIGAFLTHQPPILTIKQLSNDLKIWALVVSLGGTFDSFKTFESGLFDGNLSGMIRQLLMIITGLAGAYSGRIAILWLIKGDIE</sequence>
<dbReference type="OrthoDB" id="2381692at2"/>
<accession>A0A4R3KJF0</accession>
<name>A0A4R3KJF0_9BACI</name>
<protein>
    <submittedName>
        <fullName evidence="2">Sporulation protein YtrH</fullName>
    </submittedName>
</protein>
<dbReference type="AlphaFoldDB" id="A0A4R3KJF0"/>
<keyword evidence="1" id="KW-1133">Transmembrane helix</keyword>
<keyword evidence="3" id="KW-1185">Reference proteome</keyword>
<evidence type="ECO:0000256" key="1">
    <source>
        <dbReference type="SAM" id="Phobius"/>
    </source>
</evidence>
<organism evidence="2 3">
    <name type="scientific">Tepidibacillus fermentans</name>
    <dbReference type="NCBI Taxonomy" id="1281767"/>
    <lineage>
        <taxon>Bacteria</taxon>
        <taxon>Bacillati</taxon>
        <taxon>Bacillota</taxon>
        <taxon>Bacilli</taxon>
        <taxon>Bacillales</taxon>
        <taxon>Bacillaceae</taxon>
        <taxon>Tepidibacillus</taxon>
    </lineage>
</organism>